<dbReference type="PANTHER" id="PTHR42970">
    <property type="entry name" value="PECTATE LYASE C-RELATED"/>
    <property type="match status" value="1"/>
</dbReference>
<evidence type="ECO:0000313" key="5">
    <source>
        <dbReference type="Proteomes" id="UP000260983"/>
    </source>
</evidence>
<dbReference type="GO" id="GO:0016829">
    <property type="term" value="F:lyase activity"/>
    <property type="evidence" value="ECO:0007669"/>
    <property type="project" value="UniProtKB-KW"/>
</dbReference>
<dbReference type="SUPFAM" id="SSF51126">
    <property type="entry name" value="Pectin lyase-like"/>
    <property type="match status" value="1"/>
</dbReference>
<evidence type="ECO:0000313" key="4">
    <source>
        <dbReference type="EMBL" id="RGN39462.1"/>
    </source>
</evidence>
<reference evidence="4 5" key="1">
    <citation type="submission" date="2018-08" db="EMBL/GenBank/DDBJ databases">
        <title>A genome reference for cultivated species of the human gut microbiota.</title>
        <authorList>
            <person name="Zou Y."/>
            <person name="Xue W."/>
            <person name="Luo G."/>
        </authorList>
    </citation>
    <scope>NUCLEOTIDE SEQUENCE [LARGE SCALE GENOMIC DNA]</scope>
    <source>
        <strain evidence="4 5">OM05-15BH</strain>
    </source>
</reference>
<dbReference type="InterPro" id="IPR011050">
    <property type="entry name" value="Pectin_lyase_fold/virulence"/>
</dbReference>
<keyword evidence="3" id="KW-0732">Signal</keyword>
<evidence type="ECO:0000256" key="3">
    <source>
        <dbReference type="SAM" id="SignalP"/>
    </source>
</evidence>
<dbReference type="Proteomes" id="UP000260983">
    <property type="component" value="Unassembled WGS sequence"/>
</dbReference>
<dbReference type="InterPro" id="IPR012334">
    <property type="entry name" value="Pectin_lyas_fold"/>
</dbReference>
<evidence type="ECO:0000256" key="1">
    <source>
        <dbReference type="ARBA" id="ARBA00022723"/>
    </source>
</evidence>
<dbReference type="Gene3D" id="2.160.20.10">
    <property type="entry name" value="Single-stranded right-handed beta-helix, Pectin lyase-like"/>
    <property type="match status" value="1"/>
</dbReference>
<gene>
    <name evidence="4" type="ORF">DXB65_03825</name>
</gene>
<accession>A0A3E5BP99</accession>
<dbReference type="EMBL" id="QSUL01000002">
    <property type="protein sequence ID" value="RGN39462.1"/>
    <property type="molecule type" value="Genomic_DNA"/>
</dbReference>
<evidence type="ECO:0000256" key="2">
    <source>
        <dbReference type="ARBA" id="ARBA00023180"/>
    </source>
</evidence>
<sequence length="461" mass="50532">MKNFLFATSMLLVALSHVQAQTVAFPGAEGYGKYTQGGRGGHVFVVTNLNDDGPGSLREAVEATGARIVTFAVDGTIELKSHLRIKNDSITIAGQSAPGQGICLKDYPLIVDASQVIIRYLRVRVGDRHQLDSDGLGGGRYGQKHVILDHLSVSWSIDECLSIYKTENLTVQWCLVAHSLNTSVHTKGSHGFGGIWGGYKATFHHNLLANHASRNPRFSSVDGTKWVDYRNNVVYNWGFKAAYGGGHHGEINMVKNYYKPGPASQHHRLLDVAEDGTGRYYVQGNVMAGDKDVTRDNHLGVRDCAGKPYELHQKSAGPDSGISPEARPERGEEAETCLVGQPFPYEAIPEDEPEVAYRRVLKSVGCSFRRDAYDKEVLRQMKKGIGTFGVNGIINSQEDVGGWPALKVVKAPLDSDGDGMPDAWERRHGLNPDDSSDASAYTLDKDYTNIEVYLNSLVKNK</sequence>
<feature type="chain" id="PRO_5017596750" evidence="3">
    <location>
        <begin position="21"/>
        <end position="461"/>
    </location>
</feature>
<keyword evidence="4" id="KW-0456">Lyase</keyword>
<organism evidence="4 5">
    <name type="scientific">Bacteroides oleiciplenus</name>
    <dbReference type="NCBI Taxonomy" id="626931"/>
    <lineage>
        <taxon>Bacteria</taxon>
        <taxon>Pseudomonadati</taxon>
        <taxon>Bacteroidota</taxon>
        <taxon>Bacteroidia</taxon>
        <taxon>Bacteroidales</taxon>
        <taxon>Bacteroidaceae</taxon>
        <taxon>Bacteroides</taxon>
    </lineage>
</organism>
<dbReference type="RefSeq" id="WP_117723378.1">
    <property type="nucleotide sequence ID" value="NZ_QSUL01000002.1"/>
</dbReference>
<dbReference type="AlphaFoldDB" id="A0A3E5BP99"/>
<keyword evidence="1" id="KW-0479">Metal-binding</keyword>
<feature type="signal peptide" evidence="3">
    <location>
        <begin position="1"/>
        <end position="20"/>
    </location>
</feature>
<comment type="caution">
    <text evidence="4">The sequence shown here is derived from an EMBL/GenBank/DDBJ whole genome shotgun (WGS) entry which is preliminary data.</text>
</comment>
<keyword evidence="2" id="KW-0325">Glycoprotein</keyword>
<name>A0A3E5BP99_9BACE</name>
<dbReference type="InterPro" id="IPR052063">
    <property type="entry name" value="Polysaccharide_Lyase_1"/>
</dbReference>
<dbReference type="GO" id="GO:0046872">
    <property type="term" value="F:metal ion binding"/>
    <property type="evidence" value="ECO:0007669"/>
    <property type="project" value="UniProtKB-KW"/>
</dbReference>
<dbReference type="PANTHER" id="PTHR42970:SF1">
    <property type="entry name" value="PECTATE LYASE C-RELATED"/>
    <property type="match status" value="1"/>
</dbReference>
<protein>
    <submittedName>
        <fullName evidence="4">Pectate lyase</fullName>
    </submittedName>
</protein>
<proteinExistence type="predicted"/>